<dbReference type="GO" id="GO:0000439">
    <property type="term" value="C:transcription factor TFIIH core complex"/>
    <property type="evidence" value="ECO:0007669"/>
    <property type="project" value="InterPro"/>
</dbReference>
<dbReference type="Pfam" id="PF03909">
    <property type="entry name" value="BSD"/>
    <property type="match status" value="1"/>
</dbReference>
<organism evidence="9 10">
    <name type="scientific">Hesseltinella vesiculosa</name>
    <dbReference type="NCBI Taxonomy" id="101127"/>
    <lineage>
        <taxon>Eukaryota</taxon>
        <taxon>Fungi</taxon>
        <taxon>Fungi incertae sedis</taxon>
        <taxon>Mucoromycota</taxon>
        <taxon>Mucoromycotina</taxon>
        <taxon>Mucoromycetes</taxon>
        <taxon>Mucorales</taxon>
        <taxon>Cunninghamellaceae</taxon>
        <taxon>Hesseltinella</taxon>
    </lineage>
</organism>
<gene>
    <name evidence="9" type="ORF">DM01DRAFT_1002662</name>
</gene>
<dbReference type="InterPro" id="IPR011993">
    <property type="entry name" value="PH-like_dom_sf"/>
</dbReference>
<evidence type="ECO:0000313" key="10">
    <source>
        <dbReference type="Proteomes" id="UP000242146"/>
    </source>
</evidence>
<evidence type="ECO:0000256" key="7">
    <source>
        <dbReference type="SAM" id="MobiDB-lite"/>
    </source>
</evidence>
<feature type="domain" description="BSD" evidence="8">
    <location>
        <begin position="256"/>
        <end position="308"/>
    </location>
</feature>
<dbReference type="AlphaFoldDB" id="A0A1X2GX50"/>
<evidence type="ECO:0000259" key="8">
    <source>
        <dbReference type="PROSITE" id="PS50858"/>
    </source>
</evidence>
<dbReference type="Gene3D" id="6.10.140.1200">
    <property type="match status" value="1"/>
</dbReference>
<dbReference type="GO" id="GO:0006289">
    <property type="term" value="P:nucleotide-excision repair"/>
    <property type="evidence" value="ECO:0007669"/>
    <property type="project" value="InterPro"/>
</dbReference>
<dbReference type="InterPro" id="IPR035925">
    <property type="entry name" value="BSD_dom_sf"/>
</dbReference>
<evidence type="ECO:0000256" key="1">
    <source>
        <dbReference type="ARBA" id="ARBA00004123"/>
    </source>
</evidence>
<keyword evidence="10" id="KW-1185">Reference proteome</keyword>
<comment type="caution">
    <text evidence="9">The sequence shown here is derived from an EMBL/GenBank/DDBJ whole genome shotgun (WGS) entry which is preliminary data.</text>
</comment>
<evidence type="ECO:0000256" key="3">
    <source>
        <dbReference type="ARBA" id="ARBA00022737"/>
    </source>
</evidence>
<reference evidence="9 10" key="1">
    <citation type="submission" date="2016-07" db="EMBL/GenBank/DDBJ databases">
        <title>Pervasive Adenine N6-methylation of Active Genes in Fungi.</title>
        <authorList>
            <consortium name="DOE Joint Genome Institute"/>
            <person name="Mondo S.J."/>
            <person name="Dannebaum R.O."/>
            <person name="Kuo R.C."/>
            <person name="Labutti K."/>
            <person name="Haridas S."/>
            <person name="Kuo A."/>
            <person name="Salamov A."/>
            <person name="Ahrendt S.R."/>
            <person name="Lipzen A."/>
            <person name="Sullivan W."/>
            <person name="Andreopoulos W.B."/>
            <person name="Clum A."/>
            <person name="Lindquist E."/>
            <person name="Daum C."/>
            <person name="Ramamoorthy G.K."/>
            <person name="Gryganskyi A."/>
            <person name="Culley D."/>
            <person name="Magnuson J.K."/>
            <person name="James T.Y."/>
            <person name="O'Malley M.A."/>
            <person name="Stajich J.E."/>
            <person name="Spatafora J.W."/>
            <person name="Visel A."/>
            <person name="Grigoriev I.V."/>
        </authorList>
    </citation>
    <scope>NUCLEOTIDE SEQUENCE [LARGE SCALE GENOMIC DNA]</scope>
    <source>
        <strain evidence="9 10">NRRL 3301</strain>
    </source>
</reference>
<dbReference type="SMART" id="SM00751">
    <property type="entry name" value="BSD"/>
    <property type="match status" value="2"/>
</dbReference>
<comment type="similarity">
    <text evidence="2">Belongs to the TFB1 family.</text>
</comment>
<dbReference type="CDD" id="cd13229">
    <property type="entry name" value="PH_TFIIH"/>
    <property type="match status" value="1"/>
</dbReference>
<name>A0A1X2GX50_9FUNG</name>
<feature type="domain" description="BSD" evidence="8">
    <location>
        <begin position="171"/>
        <end position="228"/>
    </location>
</feature>
<keyword evidence="6" id="KW-0539">Nucleus</keyword>
<keyword evidence="5" id="KW-0804">Transcription</keyword>
<protein>
    <recommendedName>
        <fullName evidence="8">BSD domain-containing protein</fullName>
    </recommendedName>
</protein>
<feature type="compositionally biased region" description="Polar residues" evidence="7">
    <location>
        <begin position="164"/>
        <end position="175"/>
    </location>
</feature>
<accession>A0A1X2GX50</accession>
<proteinExistence type="inferred from homology"/>
<dbReference type="Proteomes" id="UP000242146">
    <property type="component" value="Unassembled WGS sequence"/>
</dbReference>
<comment type="subcellular location">
    <subcellularLocation>
        <location evidence="1">Nucleus</location>
    </subcellularLocation>
</comment>
<keyword evidence="3" id="KW-0677">Repeat</keyword>
<feature type="region of interest" description="Disordered" evidence="7">
    <location>
        <begin position="105"/>
        <end position="177"/>
    </location>
</feature>
<evidence type="ECO:0000256" key="2">
    <source>
        <dbReference type="ARBA" id="ARBA00009448"/>
    </source>
</evidence>
<dbReference type="OrthoDB" id="360521at2759"/>
<dbReference type="Gene3D" id="2.30.29.30">
    <property type="entry name" value="Pleckstrin-homology domain (PH domain)/Phosphotyrosine-binding domain (PTB)"/>
    <property type="match status" value="1"/>
</dbReference>
<dbReference type="GO" id="GO:0006351">
    <property type="term" value="P:DNA-templated transcription"/>
    <property type="evidence" value="ECO:0007669"/>
    <property type="project" value="InterPro"/>
</dbReference>
<feature type="compositionally biased region" description="Low complexity" evidence="7">
    <location>
        <begin position="118"/>
        <end position="163"/>
    </location>
</feature>
<keyword evidence="4" id="KW-0805">Transcription regulation</keyword>
<dbReference type="SUPFAM" id="SSF140383">
    <property type="entry name" value="BSD domain-like"/>
    <property type="match status" value="2"/>
</dbReference>
<dbReference type="Pfam" id="PF08567">
    <property type="entry name" value="PH_TFIIH"/>
    <property type="match status" value="1"/>
</dbReference>
<evidence type="ECO:0000256" key="5">
    <source>
        <dbReference type="ARBA" id="ARBA00023163"/>
    </source>
</evidence>
<feature type="region of interest" description="Disordered" evidence="7">
    <location>
        <begin position="233"/>
        <end position="252"/>
    </location>
</feature>
<dbReference type="InterPro" id="IPR005607">
    <property type="entry name" value="BSD_dom"/>
</dbReference>
<dbReference type="STRING" id="101127.A0A1X2GX50"/>
<dbReference type="EMBL" id="MCGT01000001">
    <property type="protein sequence ID" value="ORX62646.1"/>
    <property type="molecule type" value="Genomic_DNA"/>
</dbReference>
<sequence>MWEPNEQLLLRVQVKYKKKDGSLFVTPRRVAFQENNVPQLTPSIYYDTITSLQQTPESAPKVQFKIVTNPPDSKAYTFHFTSGRALIEREGVKAQVAELLAKAKGTTPSSLGTPAPFTPSGVPSPATPSTPSNQQPTSPSTAAPTPSTPASAVPATPASAAPSRVQSPANASSPRNMHVRHHEFAARKQLLSSSRELQKLHKELVLTTKAVSEEEFWSSSYIKRVRQKLKLDPAAKEGKQKGKSSRLVELKPGQQEGSDIKYTLTSQMIHNIFSEYPSVKRAYDTNVPDKLSEQHFWKRFLASEFFHRSRSGGRSQLTPYDDIFDRCLEEENAEDARGPDLALLENIKQTINLEASREDHDESGNAPDFTMVPGKTEQVLPLLRRFNRHSSRVLDIQPKTNKPKPSSENSDSYLEDEILLADLTDNPPPEKIVLDIQDTSRHFESLSSANATKELENQNVAQVLSSFKRQFEHWQGDLTKPTMPIDDANGVCSDLNERIRKKSRRKNGINSGTKIIPVIPN</sequence>
<dbReference type="PROSITE" id="PS50858">
    <property type="entry name" value="BSD"/>
    <property type="match status" value="2"/>
</dbReference>
<dbReference type="InterPro" id="IPR013876">
    <property type="entry name" value="TFIIH_BTF_p62_N"/>
</dbReference>
<dbReference type="InterPro" id="IPR027079">
    <property type="entry name" value="Tfb1/GTF2H1"/>
</dbReference>
<dbReference type="SUPFAM" id="SSF50729">
    <property type="entry name" value="PH domain-like"/>
    <property type="match status" value="1"/>
</dbReference>
<evidence type="ECO:0000256" key="6">
    <source>
        <dbReference type="ARBA" id="ARBA00023242"/>
    </source>
</evidence>
<evidence type="ECO:0000256" key="4">
    <source>
        <dbReference type="ARBA" id="ARBA00023015"/>
    </source>
</evidence>
<evidence type="ECO:0000313" key="9">
    <source>
        <dbReference type="EMBL" id="ORX62646.1"/>
    </source>
</evidence>
<dbReference type="PANTHER" id="PTHR12856">
    <property type="entry name" value="TRANSCRIPTION INITIATION FACTOR IIH-RELATED"/>
    <property type="match status" value="1"/>
</dbReference>